<feature type="compositionally biased region" description="Basic and acidic residues" evidence="1">
    <location>
        <begin position="166"/>
        <end position="182"/>
    </location>
</feature>
<evidence type="ECO:0000313" key="3">
    <source>
        <dbReference type="Proteomes" id="UP000015106"/>
    </source>
</evidence>
<evidence type="ECO:0000313" key="2">
    <source>
        <dbReference type="EnsemblPlants" id="TuG1812G0200000810.01.T01.cds276248"/>
    </source>
</evidence>
<reference evidence="2" key="3">
    <citation type="submission" date="2022-06" db="UniProtKB">
        <authorList>
            <consortium name="EnsemblPlants"/>
        </authorList>
    </citation>
    <scope>IDENTIFICATION</scope>
</reference>
<dbReference type="AlphaFoldDB" id="A0A8R7P9T8"/>
<feature type="compositionally biased region" description="Polar residues" evidence="1">
    <location>
        <begin position="111"/>
        <end position="132"/>
    </location>
</feature>
<name>A0A8R7P9T8_TRIUA</name>
<feature type="compositionally biased region" description="Pro residues" evidence="1">
    <location>
        <begin position="138"/>
        <end position="149"/>
    </location>
</feature>
<dbReference type="Gramene" id="TuG1812G0200000810.01.T01">
    <property type="protein sequence ID" value="TuG1812G0200000810.01.T01.cds276248"/>
    <property type="gene ID" value="TuG1812G0200000810.01"/>
</dbReference>
<feature type="region of interest" description="Disordered" evidence="1">
    <location>
        <begin position="165"/>
        <end position="196"/>
    </location>
</feature>
<accession>A0A8R7P9T8</accession>
<reference evidence="2" key="2">
    <citation type="submission" date="2018-03" db="EMBL/GenBank/DDBJ databases">
        <title>The Triticum urartu genome reveals the dynamic nature of wheat genome evolution.</title>
        <authorList>
            <person name="Ling H."/>
            <person name="Ma B."/>
            <person name="Shi X."/>
            <person name="Liu H."/>
            <person name="Dong L."/>
            <person name="Sun H."/>
            <person name="Cao Y."/>
            <person name="Gao Q."/>
            <person name="Zheng S."/>
            <person name="Li Y."/>
            <person name="Yu Y."/>
            <person name="Du H."/>
            <person name="Qi M."/>
            <person name="Li Y."/>
            <person name="Yu H."/>
            <person name="Cui Y."/>
            <person name="Wang N."/>
            <person name="Chen C."/>
            <person name="Wu H."/>
            <person name="Zhao Y."/>
            <person name="Zhang J."/>
            <person name="Li Y."/>
            <person name="Zhou W."/>
            <person name="Zhang B."/>
            <person name="Hu W."/>
            <person name="Eijk M."/>
            <person name="Tang J."/>
            <person name="Witsenboer H."/>
            <person name="Zhao S."/>
            <person name="Li Z."/>
            <person name="Zhang A."/>
            <person name="Wang D."/>
            <person name="Liang C."/>
        </authorList>
    </citation>
    <scope>NUCLEOTIDE SEQUENCE [LARGE SCALE GENOMIC DNA]</scope>
    <source>
        <strain evidence="2">cv. G1812</strain>
    </source>
</reference>
<reference evidence="3" key="1">
    <citation type="journal article" date="2013" name="Nature">
        <title>Draft genome of the wheat A-genome progenitor Triticum urartu.</title>
        <authorList>
            <person name="Ling H.Q."/>
            <person name="Zhao S."/>
            <person name="Liu D."/>
            <person name="Wang J."/>
            <person name="Sun H."/>
            <person name="Zhang C."/>
            <person name="Fan H."/>
            <person name="Li D."/>
            <person name="Dong L."/>
            <person name="Tao Y."/>
            <person name="Gao C."/>
            <person name="Wu H."/>
            <person name="Li Y."/>
            <person name="Cui Y."/>
            <person name="Guo X."/>
            <person name="Zheng S."/>
            <person name="Wang B."/>
            <person name="Yu K."/>
            <person name="Liang Q."/>
            <person name="Yang W."/>
            <person name="Lou X."/>
            <person name="Chen J."/>
            <person name="Feng M."/>
            <person name="Jian J."/>
            <person name="Zhang X."/>
            <person name="Luo G."/>
            <person name="Jiang Y."/>
            <person name="Liu J."/>
            <person name="Wang Z."/>
            <person name="Sha Y."/>
            <person name="Zhang B."/>
            <person name="Wu H."/>
            <person name="Tang D."/>
            <person name="Shen Q."/>
            <person name="Xue P."/>
            <person name="Zou S."/>
            <person name="Wang X."/>
            <person name="Liu X."/>
            <person name="Wang F."/>
            <person name="Yang Y."/>
            <person name="An X."/>
            <person name="Dong Z."/>
            <person name="Zhang K."/>
            <person name="Zhang X."/>
            <person name="Luo M.C."/>
            <person name="Dvorak J."/>
            <person name="Tong Y."/>
            <person name="Wang J."/>
            <person name="Yang H."/>
            <person name="Li Z."/>
            <person name="Wang D."/>
            <person name="Zhang A."/>
            <person name="Wang J."/>
        </authorList>
    </citation>
    <scope>NUCLEOTIDE SEQUENCE</scope>
    <source>
        <strain evidence="3">cv. G1812</strain>
    </source>
</reference>
<protein>
    <submittedName>
        <fullName evidence="2">Uncharacterized protein</fullName>
    </submittedName>
</protein>
<sequence>MNHVVAAGSVSMQPDSPAICRKVPPPPNCAAAGMTLLPPPTAWGWDEEEALGGPRNMVATRCCCSFQWRSWLMKLSDSMDDAMALLAAPFPAPPDPLVAWRAAPPPLVSPEDQSPNGTYWPTTAGEWSTGSMPTTPRKSPPPPGNPPTPILAACWSWSAAPSAGVVRERPREAEEAERERLFLRQPPPTGTLRSAPPLVQYRRQALQKWRGCDRL</sequence>
<feature type="region of interest" description="Disordered" evidence="1">
    <location>
        <begin position="106"/>
        <end position="151"/>
    </location>
</feature>
<keyword evidence="3" id="KW-1185">Reference proteome</keyword>
<dbReference type="EnsemblPlants" id="TuG1812G0200000810.01.T01">
    <property type="protein sequence ID" value="TuG1812G0200000810.01.T01.cds276248"/>
    <property type="gene ID" value="TuG1812G0200000810.01"/>
</dbReference>
<dbReference type="Proteomes" id="UP000015106">
    <property type="component" value="Chromosome 2"/>
</dbReference>
<evidence type="ECO:0000256" key="1">
    <source>
        <dbReference type="SAM" id="MobiDB-lite"/>
    </source>
</evidence>
<proteinExistence type="predicted"/>
<organism evidence="2 3">
    <name type="scientific">Triticum urartu</name>
    <name type="common">Red wild einkorn</name>
    <name type="synonym">Crithodium urartu</name>
    <dbReference type="NCBI Taxonomy" id="4572"/>
    <lineage>
        <taxon>Eukaryota</taxon>
        <taxon>Viridiplantae</taxon>
        <taxon>Streptophyta</taxon>
        <taxon>Embryophyta</taxon>
        <taxon>Tracheophyta</taxon>
        <taxon>Spermatophyta</taxon>
        <taxon>Magnoliopsida</taxon>
        <taxon>Liliopsida</taxon>
        <taxon>Poales</taxon>
        <taxon>Poaceae</taxon>
        <taxon>BOP clade</taxon>
        <taxon>Pooideae</taxon>
        <taxon>Triticodae</taxon>
        <taxon>Triticeae</taxon>
        <taxon>Triticinae</taxon>
        <taxon>Triticum</taxon>
    </lineage>
</organism>